<reference evidence="2" key="1">
    <citation type="submission" date="2024-07" db="EMBL/GenBank/DDBJ databases">
        <title>Pseudomonas strain that inhibits Aeromonas fish pathogens.</title>
        <authorList>
            <person name="Wildschutte H."/>
        </authorList>
    </citation>
    <scope>NUCLEOTIDE SEQUENCE [LARGE SCALE GENOMIC DNA]</scope>
    <source>
        <strain evidence="2">n60</strain>
    </source>
</reference>
<protein>
    <submittedName>
        <fullName evidence="1">Uncharacterized protein</fullName>
    </submittedName>
</protein>
<dbReference type="EMBL" id="JBFTEZ010000002">
    <property type="protein sequence ID" value="MEX6464150.1"/>
    <property type="molecule type" value="Genomic_DNA"/>
</dbReference>
<evidence type="ECO:0000313" key="1">
    <source>
        <dbReference type="EMBL" id="MEX6464150.1"/>
    </source>
</evidence>
<organism evidence="1 2">
    <name type="scientific">Dietzia cinnamea</name>
    <dbReference type="NCBI Taxonomy" id="321318"/>
    <lineage>
        <taxon>Bacteria</taxon>
        <taxon>Bacillati</taxon>
        <taxon>Actinomycetota</taxon>
        <taxon>Actinomycetes</taxon>
        <taxon>Mycobacteriales</taxon>
        <taxon>Dietziaceae</taxon>
        <taxon>Dietzia</taxon>
    </lineage>
</organism>
<evidence type="ECO:0000313" key="2">
    <source>
        <dbReference type="Proteomes" id="UP001560293"/>
    </source>
</evidence>
<name>A0ABV3YGR0_9ACTN</name>
<accession>A0ABV3YGR0</accession>
<comment type="caution">
    <text evidence="1">The sequence shown here is derived from an EMBL/GenBank/DDBJ whole genome shotgun (WGS) entry which is preliminary data.</text>
</comment>
<proteinExistence type="predicted"/>
<keyword evidence="2" id="KW-1185">Reference proteome</keyword>
<dbReference type="Proteomes" id="UP001560293">
    <property type="component" value="Unassembled WGS sequence"/>
</dbReference>
<sequence length="60" mass="6421">MRGAAARRTARLGTHFQPQLDDPGLIALCRAECLAPGHRPGLVVVAPVRLIGERVLPGIR</sequence>
<gene>
    <name evidence="1" type="ORF">AB6N35_07260</name>
</gene>
<dbReference type="RefSeq" id="WP_070720712.1">
    <property type="nucleotide sequence ID" value="NZ_JALXRZ010000062.1"/>
</dbReference>